<protein>
    <submittedName>
        <fullName evidence="1">Uncharacterized protein</fullName>
    </submittedName>
</protein>
<dbReference type="AlphaFoldDB" id="A0A087S6Y4"/>
<sequence length="237" mass="27564">MSSVPTKELTELENQIKKSYDSSSIIDKVCIAKEVSSYYKHGQFSQFANRLLIEKEHIIDPSHYLILGEIGTSVVRNEINCIVEDISKKCCSKEFEKIEYIDIVNGVFELSAKQYIPNHIFLPIDYFHKVHDWNKDRIDKIDFTKGSIFDQLYIDSFGAVKVTYSNKYVPFENIVITCKECNIWEYRPDPDTNKRLTVKFDWNEEDPENAILLVKTVFNFVPVQDGNLVLKTKNVSE</sequence>
<evidence type="ECO:0000313" key="1">
    <source>
        <dbReference type="EMBL" id="KFM21488.1"/>
    </source>
</evidence>
<evidence type="ECO:0000313" key="2">
    <source>
        <dbReference type="Proteomes" id="UP000029384"/>
    </source>
</evidence>
<comment type="caution">
    <text evidence="1">The sequence shown here is derived from an EMBL/GenBank/DDBJ whole genome shotgun (WGS) entry which is preliminary data.</text>
</comment>
<dbReference type="Proteomes" id="UP000029384">
    <property type="component" value="Unassembled WGS sequence"/>
</dbReference>
<organism evidence="1 2">
    <name type="scientific">Marine Group I thaumarchaeote SCGC AAA799-B03</name>
    <dbReference type="NCBI Taxonomy" id="1502289"/>
    <lineage>
        <taxon>Archaea</taxon>
        <taxon>Nitrososphaerota</taxon>
        <taxon>Marine Group I</taxon>
    </lineage>
</organism>
<reference evidence="1 2" key="1">
    <citation type="submission" date="2014-06" db="EMBL/GenBank/DDBJ databases">
        <authorList>
            <person name="Ngugi D.K."/>
            <person name="Blom J."/>
            <person name="Alam I."/>
            <person name="Rashid M."/>
            <person name="Baalawi W."/>
            <person name="Zhang G."/>
            <person name="Hikmawan T."/>
            <person name="Guan Y."/>
            <person name="Antunes A."/>
            <person name="Siam R."/>
            <person name="El-Dorry H."/>
            <person name="Bajic V."/>
            <person name="Stingl U."/>
        </authorList>
    </citation>
    <scope>NUCLEOTIDE SEQUENCE [LARGE SCALE GENOMIC DNA]</scope>
    <source>
        <strain evidence="1">SCGC AAA799-B03</strain>
    </source>
</reference>
<dbReference type="EMBL" id="JOTA01000019">
    <property type="protein sequence ID" value="KFM21488.1"/>
    <property type="molecule type" value="Genomic_DNA"/>
</dbReference>
<keyword evidence="2" id="KW-1185">Reference proteome</keyword>
<gene>
    <name evidence="1" type="ORF">AAA799B03_00959</name>
</gene>
<proteinExistence type="predicted"/>
<accession>A0A087S6Y4</accession>
<name>A0A087S6Y4_9ARCH</name>